<dbReference type="InterPro" id="IPR033878">
    <property type="entry name" value="NfsB-like"/>
</dbReference>
<dbReference type="Proteomes" id="UP001387110">
    <property type="component" value="Unassembled WGS sequence"/>
</dbReference>
<keyword evidence="4" id="KW-0288">FMN</keyword>
<evidence type="ECO:0000256" key="6">
    <source>
        <dbReference type="ARBA" id="ARBA00023002"/>
    </source>
</evidence>
<dbReference type="PANTHER" id="PTHR23026">
    <property type="entry name" value="NADPH NITROREDUCTASE"/>
    <property type="match status" value="1"/>
</dbReference>
<protein>
    <submittedName>
        <fullName evidence="9">NAD(P)H-dependent oxidoreductase</fullName>
    </submittedName>
</protein>
<comment type="similarity">
    <text evidence="2">Belongs to the nitroreductase family.</text>
</comment>
<proteinExistence type="inferred from homology"/>
<keyword evidence="6" id="KW-0560">Oxidoreductase</keyword>
<gene>
    <name evidence="9" type="ORF">SZL87_01220</name>
</gene>
<evidence type="ECO:0000256" key="3">
    <source>
        <dbReference type="ARBA" id="ARBA00022630"/>
    </source>
</evidence>
<dbReference type="Pfam" id="PF00881">
    <property type="entry name" value="Nitroreductase"/>
    <property type="match status" value="1"/>
</dbReference>
<dbReference type="EMBL" id="JBAWKY010000001">
    <property type="protein sequence ID" value="MEI4461036.1"/>
    <property type="molecule type" value="Genomic_DNA"/>
</dbReference>
<dbReference type="PANTHER" id="PTHR23026:SF125">
    <property type="entry name" value="OXYGEN-INSENSITIVE NAD(P)H NITROREDUCTASE"/>
    <property type="match status" value="1"/>
</dbReference>
<dbReference type="RefSeq" id="WP_323679513.1">
    <property type="nucleotide sequence ID" value="NZ_JAVMJT010000001.1"/>
</dbReference>
<keyword evidence="5" id="KW-0521">NADP</keyword>
<name>A0ABU8EFR2_9BACL</name>
<evidence type="ECO:0000256" key="7">
    <source>
        <dbReference type="ARBA" id="ARBA00023027"/>
    </source>
</evidence>
<evidence type="ECO:0000313" key="10">
    <source>
        <dbReference type="Proteomes" id="UP001387110"/>
    </source>
</evidence>
<evidence type="ECO:0000259" key="8">
    <source>
        <dbReference type="Pfam" id="PF00881"/>
    </source>
</evidence>
<evidence type="ECO:0000256" key="5">
    <source>
        <dbReference type="ARBA" id="ARBA00022857"/>
    </source>
</evidence>
<organism evidence="9 10">
    <name type="scientific">Exiguobacterium indicum</name>
    <dbReference type="NCBI Taxonomy" id="296995"/>
    <lineage>
        <taxon>Bacteria</taxon>
        <taxon>Bacillati</taxon>
        <taxon>Bacillota</taxon>
        <taxon>Bacilli</taxon>
        <taxon>Bacillales</taxon>
        <taxon>Bacillales Family XII. Incertae Sedis</taxon>
        <taxon>Exiguobacterium</taxon>
    </lineage>
</organism>
<dbReference type="SUPFAM" id="SSF55469">
    <property type="entry name" value="FMN-dependent nitroreductase-like"/>
    <property type="match status" value="1"/>
</dbReference>
<feature type="domain" description="Nitroreductase" evidence="8">
    <location>
        <begin position="20"/>
        <end position="205"/>
    </location>
</feature>
<dbReference type="InterPro" id="IPR050627">
    <property type="entry name" value="Nitroreductase/BluB"/>
</dbReference>
<comment type="caution">
    <text evidence="9">The sequence shown here is derived from an EMBL/GenBank/DDBJ whole genome shotgun (WGS) entry which is preliminary data.</text>
</comment>
<reference evidence="9 10" key="1">
    <citation type="submission" date="2023-12" db="EMBL/GenBank/DDBJ databases">
        <authorList>
            <person name="Easwaran N."/>
            <person name="Lazarus H.P.S."/>
        </authorList>
    </citation>
    <scope>NUCLEOTIDE SEQUENCE [LARGE SCALE GENOMIC DNA]</scope>
    <source>
        <strain evidence="9 10">VIT-2023</strain>
    </source>
</reference>
<dbReference type="InterPro" id="IPR000415">
    <property type="entry name" value="Nitroreductase-like"/>
</dbReference>
<dbReference type="InterPro" id="IPR029479">
    <property type="entry name" value="Nitroreductase"/>
</dbReference>
<comment type="cofactor">
    <cofactor evidence="1">
        <name>FMN</name>
        <dbReference type="ChEBI" id="CHEBI:58210"/>
    </cofactor>
</comment>
<dbReference type="CDD" id="cd02149">
    <property type="entry name" value="NfsB-like"/>
    <property type="match status" value="1"/>
</dbReference>
<evidence type="ECO:0000313" key="9">
    <source>
        <dbReference type="EMBL" id="MEI4461036.1"/>
    </source>
</evidence>
<evidence type="ECO:0000256" key="2">
    <source>
        <dbReference type="ARBA" id="ARBA00007118"/>
    </source>
</evidence>
<accession>A0ABU8EFR2</accession>
<keyword evidence="3" id="KW-0285">Flavoprotein</keyword>
<keyword evidence="10" id="KW-1185">Reference proteome</keyword>
<dbReference type="Gene3D" id="3.40.109.10">
    <property type="entry name" value="NADH Oxidase"/>
    <property type="match status" value="1"/>
</dbReference>
<evidence type="ECO:0000256" key="1">
    <source>
        <dbReference type="ARBA" id="ARBA00001917"/>
    </source>
</evidence>
<evidence type="ECO:0000256" key="4">
    <source>
        <dbReference type="ARBA" id="ARBA00022643"/>
    </source>
</evidence>
<sequence>MLTKTTTDLRKQQILEAFAFRHATKRFADKQIPEDDFAFILETGRLSPSSFGYEPWRFLVIQDESLRARLAPFAWGAAGQLETASHFVILLARNEQDMHFDAPYINHMMQDVIGLTPEAQKGRHSFYRQFQESDFDLVSSKRAMRDWSAKQTYIALGNMMTSAAQIGIDSCPIEGFDQQAIEQLLREEGHLTDNLNVAVMAAFGYRNAAPAHAQTRQAIADLVDWV</sequence>
<keyword evidence="7" id="KW-0520">NAD</keyword>